<gene>
    <name evidence="1" type="ORF">CBRE1094_LOCUS36288</name>
</gene>
<sequence length="208" mass="23176">MQPRHPSASVRCLGWENLEFPIERLSQAVMDALISVGSPYSIIALTGKIPVPVPVSFVVNHQLPTVPELDSPQHTFAELGTASLTDVLSMPSPSLLRVSIHMLAAEAENAGKFHINVRRTSGSHWLFQDFYTAFRRAFSKMLGLSNEKALSMYSPMMPKRVVPTRSPFLAPAPAPGWGFDPRSRRFEKHCETSGLASIRRTNKRPWQP</sequence>
<dbReference type="AlphaFoldDB" id="A0A7S2IQN7"/>
<organism evidence="1">
    <name type="scientific">Haptolina brevifila</name>
    <dbReference type="NCBI Taxonomy" id="156173"/>
    <lineage>
        <taxon>Eukaryota</taxon>
        <taxon>Haptista</taxon>
        <taxon>Haptophyta</taxon>
        <taxon>Prymnesiophyceae</taxon>
        <taxon>Prymnesiales</taxon>
        <taxon>Prymnesiaceae</taxon>
        <taxon>Haptolina</taxon>
    </lineage>
</organism>
<evidence type="ECO:0000313" key="1">
    <source>
        <dbReference type="EMBL" id="CAD9526257.1"/>
    </source>
</evidence>
<proteinExistence type="predicted"/>
<reference evidence="1" key="1">
    <citation type="submission" date="2021-01" db="EMBL/GenBank/DDBJ databases">
        <authorList>
            <person name="Corre E."/>
            <person name="Pelletier E."/>
            <person name="Niang G."/>
            <person name="Scheremetjew M."/>
            <person name="Finn R."/>
            <person name="Kale V."/>
            <person name="Holt S."/>
            <person name="Cochrane G."/>
            <person name="Meng A."/>
            <person name="Brown T."/>
            <person name="Cohen L."/>
        </authorList>
    </citation>
    <scope>NUCLEOTIDE SEQUENCE</scope>
    <source>
        <strain evidence="1">UTEX LB 985</strain>
    </source>
</reference>
<protein>
    <submittedName>
        <fullName evidence="1">Uncharacterized protein</fullName>
    </submittedName>
</protein>
<name>A0A7S2IQN7_9EUKA</name>
<dbReference type="EMBL" id="HBGU01066584">
    <property type="protein sequence ID" value="CAD9526257.1"/>
    <property type="molecule type" value="Transcribed_RNA"/>
</dbReference>
<accession>A0A7S2IQN7</accession>